<feature type="region of interest" description="Disordered" evidence="1">
    <location>
        <begin position="1713"/>
        <end position="1893"/>
    </location>
</feature>
<feature type="compositionally biased region" description="Basic and acidic residues" evidence="1">
    <location>
        <begin position="1581"/>
        <end position="1590"/>
    </location>
</feature>
<evidence type="ECO:0000313" key="3">
    <source>
        <dbReference type="EMBL" id="CAI2374575.1"/>
    </source>
</evidence>
<gene>
    <name evidence="3" type="ORF">ECRASSUSDP1_LOCUS15930</name>
</gene>
<feature type="compositionally biased region" description="Polar residues" evidence="1">
    <location>
        <begin position="2018"/>
        <end position="2030"/>
    </location>
</feature>
<evidence type="ECO:0000256" key="1">
    <source>
        <dbReference type="SAM" id="MobiDB-lite"/>
    </source>
</evidence>
<comment type="caution">
    <text evidence="3">The sequence shown here is derived from an EMBL/GenBank/DDBJ whole genome shotgun (WGS) entry which is preliminary data.</text>
</comment>
<feature type="compositionally biased region" description="Basic and acidic residues" evidence="1">
    <location>
        <begin position="1134"/>
        <end position="1144"/>
    </location>
</feature>
<feature type="compositionally biased region" description="Basic and acidic residues" evidence="1">
    <location>
        <begin position="1673"/>
        <end position="1694"/>
    </location>
</feature>
<keyword evidence="4" id="KW-1185">Reference proteome</keyword>
<reference evidence="3" key="1">
    <citation type="submission" date="2023-07" db="EMBL/GenBank/DDBJ databases">
        <authorList>
            <consortium name="AG Swart"/>
            <person name="Singh M."/>
            <person name="Singh A."/>
            <person name="Seah K."/>
            <person name="Emmerich C."/>
        </authorList>
    </citation>
    <scope>NUCLEOTIDE SEQUENCE</scope>
    <source>
        <strain evidence="3">DP1</strain>
    </source>
</reference>
<accession>A0AAD1XL27</accession>
<feature type="compositionally biased region" description="Basic and acidic residues" evidence="1">
    <location>
        <begin position="1830"/>
        <end position="1868"/>
    </location>
</feature>
<feature type="compositionally biased region" description="Polar residues" evidence="1">
    <location>
        <begin position="1447"/>
        <end position="1481"/>
    </location>
</feature>
<feature type="compositionally biased region" description="Basic and acidic residues" evidence="1">
    <location>
        <begin position="1168"/>
        <end position="1215"/>
    </location>
</feature>
<feature type="compositionally biased region" description="Basic and acidic residues" evidence="1">
    <location>
        <begin position="1760"/>
        <end position="1783"/>
    </location>
</feature>
<dbReference type="EMBL" id="CAMPGE010015993">
    <property type="protein sequence ID" value="CAI2374575.1"/>
    <property type="molecule type" value="Genomic_DNA"/>
</dbReference>
<feature type="region of interest" description="Disordered" evidence="1">
    <location>
        <begin position="1937"/>
        <end position="2123"/>
    </location>
</feature>
<dbReference type="Gene3D" id="3.40.50.11500">
    <property type="match status" value="1"/>
</dbReference>
<feature type="compositionally biased region" description="Basic and acidic residues" evidence="1">
    <location>
        <begin position="1267"/>
        <end position="1382"/>
    </location>
</feature>
<feature type="compositionally biased region" description="Basic and acidic residues" evidence="1">
    <location>
        <begin position="1977"/>
        <end position="2007"/>
    </location>
</feature>
<dbReference type="Pfam" id="PF02141">
    <property type="entry name" value="DENN"/>
    <property type="match status" value="1"/>
</dbReference>
<feature type="compositionally biased region" description="Basic and acidic residues" evidence="1">
    <location>
        <begin position="1397"/>
        <end position="1410"/>
    </location>
</feature>
<dbReference type="SMART" id="SM00799">
    <property type="entry name" value="DENN"/>
    <property type="match status" value="1"/>
</dbReference>
<protein>
    <recommendedName>
        <fullName evidence="2">cDENN domain-containing protein</fullName>
    </recommendedName>
</protein>
<sequence length="2143" mass="249192">MERRSDEFEERASMKNDNQLGKLLSGSGMDDISDANLFVGDQEYYDSRTLKKYLETNNNLVDYFLSYSMDNLEGFLKAYEDKGNNFLDKILTENKRSSLTPTLNETTQKYEYVGSKNFVFDNLKFKVLDRVPALDRNHSPISQVLDIIPSQLFKKKYFKIQDLDDPQVVQNKVSYTSMFLPATDSYIYLTGILFYEEVSDFINTDDDPDEDEDVDDYEPPRSIGIPKIVCLISRIPIYKHLANFLRNILERSKRLDRVPLENMIKNLVFESRNIFPFNKLSCPFWKMEEVDFYDLKSDFFFNVFITTKIYKHVPKLLEKMIFGVPLIVVADEGYLRVAVIEVLKTLMFPFEYQGLVLPSETKPHPKLLTSSEPFIIGMDRAIYRQVVEGLGQQPYEIFDCENEEFMVQRRASRIVENTPSQPLAPRKSVDFPEELVKILQKNLDKKLKVFKEAFQNYKVALTASASKSSRLRSSVAKKEIEDTSSEFNQLKKELYKFVCTHYIDFFIFRILDIKNIQNVEDYANELKMVRNPKRGSKMRKYKDFIAPLFKTETYHGLIEYISPNPKKTLNHDHVLMKEYLMLLHSSKKAKFLWDFDAKDESFPNPKPMKYEDLKSSYEEDEIMDPLIFGSYQGTEYYKYRFFPKLMDKYLLKDEALTDLEWPENSKEAVRKKKKKSLSCKVPYTKDNITVVIWTACCISSYWYHQNNEKIVQTTALVNYLLKSIPRLHRDQRKHILKYAIEVIRMFGDYKTISENLKYFIKNISSYHKFKVDWQSQNVLAMSYKYLDLGNSYDFVSCAYDEDEENKENDSHISGHKHEQEKKMSNIKIYGSIVAFASELNLHAFSRKNKALKARYLHLKGQVLAVHENPMYEGIMNNPLVKHNSAWGEKPDNPVDVFIQRNKCIRFIKMNGVHIKSTSDDENQNTQFILNDKQVELKKRTFEVEKTEDEFNYFILPTSKCDTCKGSLKDKQIKEYIILKDTELHNNSAVGYQHCPFCKRNTFQITLEVWRQSQTNMKKEKEQLHSVAYVGPFTLLAKIQDFINQDSVSLKETGLSDTKRKFANLTNQYQDNELLKDIIMLDIIKMRKENLKLFWNLVYRFMIERKDHNFILPYEIDVFPEKYSEPEIEQSETTEETKTEVDDLTKTQAMGKAFPDLETKTGNTDQEEEPKQDIEDNKEEETKLKIQEEQKEAVKVEEENKNEVKPDVEEDGKKDTVQGSEDPQEESKEESKEQTQEKPTPDKSGQEESEQVEKAEGSETPISQNNESPEKRLNESAKDDQKKSEEGEKQQDQKELGEVGKQDEESKKKTENEEPVKGESGKIQKDNVEDVEKIEEGAIKNRENEINKSDKKVEDRDNNVKKEQNNTKEDPEKEKEESEKQEEVLEEENQQPEEQKEDPEKEKEESEKQEEVLEEENQQPEEQKDSADIQEQTASLDDINKEQVAIDSPSNLPQTSVVAPNNPSQTAVLNPQTTPLILNNQVAGEISTEEKKDITSQDLRQEVEVSAQHPENEKADNNAPSTLSPNKDKEIKEDEANKSQTPQDASLLEELHQESPGVNKEEIKETEEEEKNEPEEVPQDADIQKAEEQKLEVSSIENQLKDPSGEQEDSPLDVDNANKDKDADQNDLDEETRANLESNNKNGSEEINKTNKDTQKTKETPQKDQNSKSSIKHTNTEDSKTDNPGNKEEIVSKAQEMIKKQIQEKIKQEILKEVNEGEGAQEADNEFNKELKEEVKRELQEQAQLELEQDKEETSTQEIISVKKDPEAGIDERLQQKSKDEIKKALKYWNAYEEPAKPKEEVKNIDTEANKELSEKEKIKQQLKYWNAYEHAPKKKDVKDNEKRPDQEQRKESVEEETKKNQTDERKENIAQQEVKTSNKDQLAKSKGEEIKDEVNFFEQRERNISQKEQVKAALKYMNAYHNEMEEKNADYTICHRTRMAKENKKSNQPVKSNDPKPASTQQSHLDAIQAAVTAHNLEIENKNKEKQKKTKEAPRKPSANPEEKQLKVDAQAFLANLSIDSHSQDQSVEVHSSAPKKSTELPKGSENAAFTTPSSKPSKADIEESKLMINKEQPLKTQARPKTDQITDDDEEKFYQDQTFIYSEYSPQEPAPKKAKPPVHKIGMMKMKIREDLRDTMKRGYYM</sequence>
<feature type="compositionally biased region" description="Basic and acidic residues" evidence="1">
    <location>
        <begin position="1548"/>
        <end position="1562"/>
    </location>
</feature>
<feature type="region of interest" description="Disordered" evidence="1">
    <location>
        <begin position="1124"/>
        <end position="1694"/>
    </location>
</feature>
<feature type="compositionally biased region" description="Basic and acidic residues" evidence="1">
    <location>
        <begin position="1876"/>
        <end position="1893"/>
    </location>
</feature>
<feature type="compositionally biased region" description="Basic and acidic residues" evidence="1">
    <location>
        <begin position="1525"/>
        <end position="1536"/>
    </location>
</feature>
<evidence type="ECO:0000259" key="2">
    <source>
        <dbReference type="SMART" id="SM00799"/>
    </source>
</evidence>
<dbReference type="Proteomes" id="UP001295684">
    <property type="component" value="Unassembled WGS sequence"/>
</dbReference>
<feature type="domain" description="cDENN" evidence="2">
    <location>
        <begin position="224"/>
        <end position="403"/>
    </location>
</feature>
<feature type="compositionally biased region" description="Acidic residues" evidence="1">
    <location>
        <begin position="1383"/>
        <end position="1396"/>
    </location>
</feature>
<feature type="compositionally biased region" description="Polar residues" evidence="1">
    <location>
        <begin position="2048"/>
        <end position="2057"/>
    </location>
</feature>
<feature type="compositionally biased region" description="Basic and acidic residues" evidence="1">
    <location>
        <begin position="1487"/>
        <end position="1502"/>
    </location>
</feature>
<feature type="compositionally biased region" description="Basic and acidic residues" evidence="1">
    <location>
        <begin position="1224"/>
        <end position="1256"/>
    </location>
</feature>
<proteinExistence type="predicted"/>
<feature type="compositionally biased region" description="Basic and acidic residues" evidence="1">
    <location>
        <begin position="1642"/>
        <end position="1665"/>
    </location>
</feature>
<feature type="compositionally biased region" description="Acidic residues" evidence="1">
    <location>
        <begin position="1563"/>
        <end position="1578"/>
    </location>
</feature>
<feature type="compositionally biased region" description="Basic and acidic residues" evidence="1">
    <location>
        <begin position="1725"/>
        <end position="1739"/>
    </location>
</feature>
<feature type="compositionally biased region" description="Basic and acidic residues" evidence="1">
    <location>
        <begin position="1793"/>
        <end position="1819"/>
    </location>
</feature>
<dbReference type="InterPro" id="IPR001194">
    <property type="entry name" value="cDENN_dom"/>
</dbReference>
<organism evidence="3 4">
    <name type="scientific">Euplotes crassus</name>
    <dbReference type="NCBI Taxonomy" id="5936"/>
    <lineage>
        <taxon>Eukaryota</taxon>
        <taxon>Sar</taxon>
        <taxon>Alveolata</taxon>
        <taxon>Ciliophora</taxon>
        <taxon>Intramacronucleata</taxon>
        <taxon>Spirotrichea</taxon>
        <taxon>Hypotrichia</taxon>
        <taxon>Euplotida</taxon>
        <taxon>Euplotidae</taxon>
        <taxon>Moneuplotes</taxon>
    </lineage>
</organism>
<name>A0AAD1XL27_EUPCR</name>
<dbReference type="InterPro" id="IPR043153">
    <property type="entry name" value="DENN_C"/>
</dbReference>
<evidence type="ECO:0000313" key="4">
    <source>
        <dbReference type="Proteomes" id="UP001295684"/>
    </source>
</evidence>